<dbReference type="GO" id="GO:0032259">
    <property type="term" value="P:methylation"/>
    <property type="evidence" value="ECO:0007669"/>
    <property type="project" value="UniProtKB-KW"/>
</dbReference>
<evidence type="ECO:0000313" key="8">
    <source>
        <dbReference type="EMBL" id="OCL33853.1"/>
    </source>
</evidence>
<proteinExistence type="inferred from homology"/>
<keyword evidence="6" id="KW-0949">S-adenosyl-L-methionine</keyword>
<evidence type="ECO:0000256" key="4">
    <source>
        <dbReference type="ARBA" id="ARBA00022603"/>
    </source>
</evidence>
<evidence type="ECO:0000256" key="1">
    <source>
        <dbReference type="ARBA" id="ARBA00004953"/>
    </source>
</evidence>
<dbReference type="GO" id="GO:0030788">
    <property type="term" value="F:precorrin-2 C20-methyltransferase activity"/>
    <property type="evidence" value="ECO:0007669"/>
    <property type="project" value="InterPro"/>
</dbReference>
<protein>
    <submittedName>
        <fullName evidence="8">Precorrin-2 C(20)-methyltransferase</fullName>
    </submittedName>
</protein>
<comment type="caution">
    <text evidence="8">The sequence shown here is derived from an EMBL/GenBank/DDBJ whole genome shotgun (WGS) entry which is preliminary data.</text>
</comment>
<dbReference type="InterPro" id="IPR000878">
    <property type="entry name" value="4pyrrol_Mease"/>
</dbReference>
<dbReference type="Pfam" id="PF00590">
    <property type="entry name" value="TP_methylase"/>
    <property type="match status" value="1"/>
</dbReference>
<keyword evidence="5 8" id="KW-0808">Transferase</keyword>
<name>A0A1C0AME1_9ACTN</name>
<keyword evidence="4 8" id="KW-0489">Methyltransferase</keyword>
<dbReference type="EMBL" id="MBQD01000021">
    <property type="protein sequence ID" value="OCL33853.1"/>
    <property type="molecule type" value="Genomic_DNA"/>
</dbReference>
<dbReference type="InterPro" id="IPR035996">
    <property type="entry name" value="4pyrrol_Methylase_sf"/>
</dbReference>
<dbReference type="SUPFAM" id="SSF53790">
    <property type="entry name" value="Tetrapyrrole methylase"/>
    <property type="match status" value="1"/>
</dbReference>
<dbReference type="PIRSF" id="PIRSF036427">
    <property type="entry name" value="Precrrn-2_mtase"/>
    <property type="match status" value="1"/>
</dbReference>
<gene>
    <name evidence="8" type="ORF">BCR15_04255</name>
</gene>
<dbReference type="PANTHER" id="PTHR43467:SF2">
    <property type="entry name" value="COBALT-PRECORRIN-2 C(20)-METHYLTRANSFERASE"/>
    <property type="match status" value="1"/>
</dbReference>
<dbReference type="AlphaFoldDB" id="A0A1C0AME1"/>
<dbReference type="Gene3D" id="3.30.950.10">
    <property type="entry name" value="Methyltransferase, Cobalt-precorrin-4 Transmethylase, Domain 2"/>
    <property type="match status" value="1"/>
</dbReference>
<organism evidence="8 9">
    <name type="scientific">Tessaracoccus lapidicaptus</name>
    <dbReference type="NCBI Taxonomy" id="1427523"/>
    <lineage>
        <taxon>Bacteria</taxon>
        <taxon>Bacillati</taxon>
        <taxon>Actinomycetota</taxon>
        <taxon>Actinomycetes</taxon>
        <taxon>Propionibacteriales</taxon>
        <taxon>Propionibacteriaceae</taxon>
        <taxon>Tessaracoccus</taxon>
    </lineage>
</organism>
<dbReference type="InterPro" id="IPR012382">
    <property type="entry name" value="CobI/CbiL"/>
</dbReference>
<evidence type="ECO:0000256" key="3">
    <source>
        <dbReference type="ARBA" id="ARBA00022573"/>
    </source>
</evidence>
<dbReference type="Proteomes" id="UP000093501">
    <property type="component" value="Unassembled WGS sequence"/>
</dbReference>
<evidence type="ECO:0000256" key="5">
    <source>
        <dbReference type="ARBA" id="ARBA00022679"/>
    </source>
</evidence>
<dbReference type="InterPro" id="IPR014776">
    <property type="entry name" value="4pyrrole_Mease_sub2"/>
</dbReference>
<dbReference type="UniPathway" id="UPA00148"/>
<sequence length="256" mass="26479">MTVPNIPPVSARLLVGVGVGPGDPELITVKAVRGLEAADAILVPATEESGDGPGRAERIVQAACPDAASRIVRVPFSMADKSGVSPRRKQAWLTSAQAAVDAFVDGAATVAFATVGDPSVYSTFSYLAAHVVEQLTDVEIEVIPGITAMQALAAASRTPLVEGQEVLALVPVTAGMDRLREVLAVADSTVAYKGGRRLPEVAELLRGEGRDAVMGVDVSLPNQRLVRLSDLADGESAPYFSTVLAAPTRSATGGRL</sequence>
<dbReference type="CDD" id="cd11645">
    <property type="entry name" value="Precorrin_2_C20_MT"/>
    <property type="match status" value="1"/>
</dbReference>
<accession>A0A1C0AME1</accession>
<evidence type="ECO:0000256" key="2">
    <source>
        <dbReference type="ARBA" id="ARBA00005879"/>
    </source>
</evidence>
<keyword evidence="9" id="KW-1185">Reference proteome</keyword>
<dbReference type="PANTHER" id="PTHR43467">
    <property type="entry name" value="COBALT-PRECORRIN-2 C(20)-METHYLTRANSFERASE"/>
    <property type="match status" value="1"/>
</dbReference>
<keyword evidence="3" id="KW-0169">Cobalamin biosynthesis</keyword>
<reference evidence="9" key="1">
    <citation type="submission" date="2016-07" db="EMBL/GenBank/DDBJ databases">
        <authorList>
            <person name="Florea S."/>
            <person name="Webb J.S."/>
            <person name="Jaromczyk J."/>
            <person name="Schardl C.L."/>
        </authorList>
    </citation>
    <scope>NUCLEOTIDE SEQUENCE [LARGE SCALE GENOMIC DNA]</scope>
    <source>
        <strain evidence="9">IPBSL-7</strain>
    </source>
</reference>
<dbReference type="Gene3D" id="3.40.1010.10">
    <property type="entry name" value="Cobalt-precorrin-4 Transmethylase, Domain 1"/>
    <property type="match status" value="1"/>
</dbReference>
<dbReference type="InterPro" id="IPR006364">
    <property type="entry name" value="CobI/CbiL/CobIJ_dom"/>
</dbReference>
<comment type="pathway">
    <text evidence="1">Cofactor biosynthesis; adenosylcobalamin biosynthesis.</text>
</comment>
<dbReference type="NCBIfam" id="TIGR01467">
    <property type="entry name" value="cobI_cbiL"/>
    <property type="match status" value="1"/>
</dbReference>
<dbReference type="GO" id="GO:0009236">
    <property type="term" value="P:cobalamin biosynthetic process"/>
    <property type="evidence" value="ECO:0007669"/>
    <property type="project" value="UniProtKB-UniRule"/>
</dbReference>
<evidence type="ECO:0000256" key="7">
    <source>
        <dbReference type="PIRNR" id="PIRNR036427"/>
    </source>
</evidence>
<evidence type="ECO:0000256" key="6">
    <source>
        <dbReference type="ARBA" id="ARBA00022691"/>
    </source>
</evidence>
<dbReference type="InterPro" id="IPR014777">
    <property type="entry name" value="4pyrrole_Mease_sub1"/>
</dbReference>
<evidence type="ECO:0000313" key="9">
    <source>
        <dbReference type="Proteomes" id="UP000093501"/>
    </source>
</evidence>
<comment type="similarity">
    <text evidence="2 7">Belongs to the precorrin methyltransferase family.</text>
</comment>